<name>A0A3N0VGY4_9GAMM</name>
<dbReference type="InterPro" id="IPR011250">
    <property type="entry name" value="OMP/PagP_B-barrel"/>
</dbReference>
<dbReference type="FunCoup" id="A0A3N0VGY4">
    <property type="interactions" value="63"/>
</dbReference>
<sequence length="188" mass="20137">MLALAGLVISGAAQAEAMVRVRAIDILPDAKSSPVTGVDVSNKIAPDVDLNWFFTKNLAVELLLSIPQEHKVTLNGASLGKVSHLPPALLLQYHYPVGETFRPYVGAGLNYTLFTDRKLDGGLKLETGSFGPAIQAGMDVALQGNWYFNVDVKKIWIDSDVTDGTGAFVTHVEINPLIVGAGIGYAFR</sequence>
<dbReference type="InterPro" id="IPR005618">
    <property type="entry name" value="OMPW"/>
</dbReference>
<dbReference type="Gene3D" id="2.40.160.20">
    <property type="match status" value="1"/>
</dbReference>
<dbReference type="InParanoid" id="A0A3N0VGY4"/>
<dbReference type="EMBL" id="RJVO01000002">
    <property type="protein sequence ID" value="ROH92033.1"/>
    <property type="molecule type" value="Genomic_DNA"/>
</dbReference>
<dbReference type="Proteomes" id="UP000282106">
    <property type="component" value="Unassembled WGS sequence"/>
</dbReference>
<dbReference type="GO" id="GO:0055085">
    <property type="term" value="P:transmembrane transport"/>
    <property type="evidence" value="ECO:0007669"/>
    <property type="project" value="TreeGrafter"/>
</dbReference>
<comment type="caution">
    <text evidence="1">The sequence shown here is derived from an EMBL/GenBank/DDBJ whole genome shotgun (WGS) entry which is preliminary data.</text>
</comment>
<proteinExistence type="predicted"/>
<gene>
    <name evidence="1" type="ORF">ED208_06590</name>
</gene>
<reference evidence="1 2" key="1">
    <citation type="submission" date="2018-10" db="EMBL/GenBank/DDBJ databases">
        <authorList>
            <person name="Chen W.-M."/>
        </authorList>
    </citation>
    <scope>NUCLEOTIDE SEQUENCE [LARGE SCALE GENOMIC DNA]</scope>
    <source>
        <strain evidence="1 2">THS-13</strain>
    </source>
</reference>
<dbReference type="GO" id="GO:0019867">
    <property type="term" value="C:outer membrane"/>
    <property type="evidence" value="ECO:0007669"/>
    <property type="project" value="InterPro"/>
</dbReference>
<evidence type="ECO:0000313" key="1">
    <source>
        <dbReference type="EMBL" id="ROH92033.1"/>
    </source>
</evidence>
<dbReference type="SUPFAM" id="SSF56925">
    <property type="entry name" value="OMPA-like"/>
    <property type="match status" value="1"/>
</dbReference>
<protein>
    <submittedName>
        <fullName evidence="1">OmpW family protein</fullName>
    </submittedName>
</protein>
<organism evidence="1 2">
    <name type="scientific">Stagnimonas aquatica</name>
    <dbReference type="NCBI Taxonomy" id="2689987"/>
    <lineage>
        <taxon>Bacteria</taxon>
        <taxon>Pseudomonadati</taxon>
        <taxon>Pseudomonadota</taxon>
        <taxon>Gammaproteobacteria</taxon>
        <taxon>Nevskiales</taxon>
        <taxon>Nevskiaceae</taxon>
        <taxon>Stagnimonas</taxon>
    </lineage>
</organism>
<dbReference type="Pfam" id="PF03922">
    <property type="entry name" value="OmpW"/>
    <property type="match status" value="1"/>
</dbReference>
<dbReference type="PANTHER" id="PTHR36920:SF1">
    <property type="entry name" value="OUTER MEMBRANE PROTEIN W"/>
    <property type="match status" value="1"/>
</dbReference>
<dbReference type="PANTHER" id="PTHR36920">
    <property type="match status" value="1"/>
</dbReference>
<dbReference type="AlphaFoldDB" id="A0A3N0VGY4"/>
<accession>A0A3N0VGY4</accession>
<keyword evidence="2" id="KW-1185">Reference proteome</keyword>
<evidence type="ECO:0000313" key="2">
    <source>
        <dbReference type="Proteomes" id="UP000282106"/>
    </source>
</evidence>